<reference evidence="2" key="2">
    <citation type="journal article" date="2015" name="Fish Shellfish Immunol.">
        <title>Early steps in the European eel (Anguilla anguilla)-Vibrio vulnificus interaction in the gills: Role of the RtxA13 toxin.</title>
        <authorList>
            <person name="Callol A."/>
            <person name="Pajuelo D."/>
            <person name="Ebbesson L."/>
            <person name="Teles M."/>
            <person name="MacKenzie S."/>
            <person name="Amaro C."/>
        </authorList>
    </citation>
    <scope>NUCLEOTIDE SEQUENCE</scope>
</reference>
<sequence length="51" mass="5990">MSVFTKLTADSPRYTEYCTGQCPNNIQNHCLSSFFFFFLLLVIYKPVMLLF</sequence>
<keyword evidence="1" id="KW-0472">Membrane</keyword>
<keyword evidence="1" id="KW-1133">Transmembrane helix</keyword>
<evidence type="ECO:0000313" key="2">
    <source>
        <dbReference type="EMBL" id="JAH06049.1"/>
    </source>
</evidence>
<protein>
    <submittedName>
        <fullName evidence="2">Uncharacterized protein</fullName>
    </submittedName>
</protein>
<feature type="transmembrane region" description="Helical" evidence="1">
    <location>
        <begin position="26"/>
        <end position="44"/>
    </location>
</feature>
<evidence type="ECO:0000256" key="1">
    <source>
        <dbReference type="SAM" id="Phobius"/>
    </source>
</evidence>
<name>A0A0E9PNG6_ANGAN</name>
<proteinExistence type="predicted"/>
<reference evidence="2" key="1">
    <citation type="submission" date="2014-11" db="EMBL/GenBank/DDBJ databases">
        <authorList>
            <person name="Amaro Gonzalez C."/>
        </authorList>
    </citation>
    <scope>NUCLEOTIDE SEQUENCE</scope>
</reference>
<organism evidence="2">
    <name type="scientific">Anguilla anguilla</name>
    <name type="common">European freshwater eel</name>
    <name type="synonym">Muraena anguilla</name>
    <dbReference type="NCBI Taxonomy" id="7936"/>
    <lineage>
        <taxon>Eukaryota</taxon>
        <taxon>Metazoa</taxon>
        <taxon>Chordata</taxon>
        <taxon>Craniata</taxon>
        <taxon>Vertebrata</taxon>
        <taxon>Euteleostomi</taxon>
        <taxon>Actinopterygii</taxon>
        <taxon>Neopterygii</taxon>
        <taxon>Teleostei</taxon>
        <taxon>Anguilliformes</taxon>
        <taxon>Anguillidae</taxon>
        <taxon>Anguilla</taxon>
    </lineage>
</organism>
<dbReference type="EMBL" id="GBXM01102528">
    <property type="protein sequence ID" value="JAH06049.1"/>
    <property type="molecule type" value="Transcribed_RNA"/>
</dbReference>
<accession>A0A0E9PNG6</accession>
<dbReference type="AlphaFoldDB" id="A0A0E9PNG6"/>
<keyword evidence="1" id="KW-0812">Transmembrane</keyword>